<proteinExistence type="inferred from homology"/>
<dbReference type="PANTHER" id="PTHR23117">
    <property type="entry name" value="GUANYLATE KINASE-RELATED"/>
    <property type="match status" value="1"/>
</dbReference>
<name>A0A370ARR0_9ACTN</name>
<accession>A0A370ARR0</accession>
<feature type="domain" description="Guanylate kinase-like" evidence="5">
    <location>
        <begin position="81"/>
        <end position="259"/>
    </location>
</feature>
<gene>
    <name evidence="6" type="ORF">DVH02_32910</name>
</gene>
<reference evidence="6 7" key="1">
    <citation type="submission" date="2018-07" db="EMBL/GenBank/DDBJ databases">
        <title>Streptomyces species from bats.</title>
        <authorList>
            <person name="Dunlap C."/>
        </authorList>
    </citation>
    <scope>NUCLEOTIDE SEQUENCE [LARGE SCALE GENOMIC DNA]</scope>
    <source>
        <strain evidence="6 7">AC230</strain>
    </source>
</reference>
<evidence type="ECO:0000256" key="4">
    <source>
        <dbReference type="SAM" id="MobiDB-lite"/>
    </source>
</evidence>
<dbReference type="InterPro" id="IPR027417">
    <property type="entry name" value="P-loop_NTPase"/>
</dbReference>
<dbReference type="SUPFAM" id="SSF52540">
    <property type="entry name" value="P-loop containing nucleoside triphosphate hydrolases"/>
    <property type="match status" value="1"/>
</dbReference>
<dbReference type="Gene3D" id="3.30.63.10">
    <property type="entry name" value="Guanylate Kinase phosphate binding domain"/>
    <property type="match status" value="1"/>
</dbReference>
<dbReference type="EMBL" id="QQNA01000378">
    <property type="protein sequence ID" value="RDG32051.1"/>
    <property type="molecule type" value="Genomic_DNA"/>
</dbReference>
<evidence type="ECO:0000256" key="3">
    <source>
        <dbReference type="ARBA" id="ARBA00022777"/>
    </source>
</evidence>
<evidence type="ECO:0000313" key="7">
    <source>
        <dbReference type="Proteomes" id="UP000253741"/>
    </source>
</evidence>
<dbReference type="AlphaFoldDB" id="A0A370ARR0"/>
<dbReference type="GO" id="GO:0005829">
    <property type="term" value="C:cytosol"/>
    <property type="evidence" value="ECO:0007669"/>
    <property type="project" value="TreeGrafter"/>
</dbReference>
<dbReference type="Proteomes" id="UP000253741">
    <property type="component" value="Unassembled WGS sequence"/>
</dbReference>
<dbReference type="InterPro" id="IPR008145">
    <property type="entry name" value="GK/Ca_channel_bsu"/>
</dbReference>
<feature type="region of interest" description="Disordered" evidence="4">
    <location>
        <begin position="1"/>
        <end position="68"/>
    </location>
</feature>
<comment type="caution">
    <text evidence="6">The sequence shown here is derived from an EMBL/GenBank/DDBJ whole genome shotgun (WGS) entry which is preliminary data.</text>
</comment>
<dbReference type="PANTHER" id="PTHR23117:SF13">
    <property type="entry name" value="GUANYLATE KINASE"/>
    <property type="match status" value="1"/>
</dbReference>
<dbReference type="InterPro" id="IPR008144">
    <property type="entry name" value="Guanylate_kin-like_dom"/>
</dbReference>
<dbReference type="Gene3D" id="3.40.50.300">
    <property type="entry name" value="P-loop containing nucleotide triphosphate hydrolases"/>
    <property type="match status" value="1"/>
</dbReference>
<keyword evidence="2" id="KW-0808">Transferase</keyword>
<dbReference type="GO" id="GO:0004385">
    <property type="term" value="F:GMP kinase activity"/>
    <property type="evidence" value="ECO:0007669"/>
    <property type="project" value="TreeGrafter"/>
</dbReference>
<evidence type="ECO:0000259" key="5">
    <source>
        <dbReference type="PROSITE" id="PS50052"/>
    </source>
</evidence>
<evidence type="ECO:0000256" key="2">
    <source>
        <dbReference type="ARBA" id="ARBA00022679"/>
    </source>
</evidence>
<sequence>MFEGCTMDNQDGPLSHHETRETSPFIGQRTTLVSRHEKTSSWRKFRDAGASRQTHTRHTDTKKGPSAVKPEDMLLTAEPEGCLYVLSGPSGTGKTSLAMAMLESDPDIGYTRSVTTRPPRSATEQHYDYVDRDTFLTMIDEGRFAQWIHPSYDEYYGTLRAPVEEALEKGRDLVFDYSPEGYLNLRRLYPDHTVGIFVMAPSVAAMRERLAGRGSESSEELVLRRRMAERDFDFVEQHDYHVVNDNFDHALRQLQAIRAAEKARMSRQRSLLRTYTLNKRPTLLRYYDPPVR</sequence>
<keyword evidence="7" id="KW-1185">Reference proteome</keyword>
<evidence type="ECO:0000313" key="6">
    <source>
        <dbReference type="EMBL" id="RDG32051.1"/>
    </source>
</evidence>
<dbReference type="CDD" id="cd00071">
    <property type="entry name" value="GMPK"/>
    <property type="match status" value="1"/>
</dbReference>
<feature type="compositionally biased region" description="Basic and acidic residues" evidence="4">
    <location>
        <begin position="34"/>
        <end position="49"/>
    </location>
</feature>
<dbReference type="Pfam" id="PF00625">
    <property type="entry name" value="Guanylate_kin"/>
    <property type="match status" value="1"/>
</dbReference>
<comment type="similarity">
    <text evidence="1">Belongs to the guanylate kinase family.</text>
</comment>
<organism evidence="6 7">
    <name type="scientific">Streptomyces corynorhini</name>
    <dbReference type="NCBI Taxonomy" id="2282652"/>
    <lineage>
        <taxon>Bacteria</taxon>
        <taxon>Bacillati</taxon>
        <taxon>Actinomycetota</taxon>
        <taxon>Actinomycetes</taxon>
        <taxon>Kitasatosporales</taxon>
        <taxon>Streptomycetaceae</taxon>
        <taxon>Streptomyces</taxon>
    </lineage>
</organism>
<dbReference type="PROSITE" id="PS50052">
    <property type="entry name" value="GUANYLATE_KINASE_2"/>
    <property type="match status" value="1"/>
</dbReference>
<keyword evidence="3 6" id="KW-0418">Kinase</keyword>
<evidence type="ECO:0000256" key="1">
    <source>
        <dbReference type="ARBA" id="ARBA00005790"/>
    </source>
</evidence>
<dbReference type="SMART" id="SM00072">
    <property type="entry name" value="GuKc"/>
    <property type="match status" value="1"/>
</dbReference>
<protein>
    <submittedName>
        <fullName evidence="6">Guanylate kinase</fullName>
    </submittedName>
</protein>